<sequence>YSLAKVIGEYLDSKRAAAAVEEILKFGPGGNRVRVRTARRWLKKLGLVFGRYTKGVYVDGHEREDVVFYRQNVFLPRWNYLQRRLVIFDENGNWKLPPGLKEGKRPLVLVTHDESTFNANDGKRQGWMRKGHQPLRLKKKGKGIMVSGFLTPVDGKPVRDAMWLHEYGKKKGYWTGEDMVWHTVHIAIPIFRYAFPDCQALFAFDNASNHKVFSENALVASKMGLHPGGKQTEMREVFDHNRGIPHPMVFPDNYCKWELRGKAKGLEVILRER</sequence>
<gene>
    <name evidence="1" type="ORF">FN846DRAFT_1006315</name>
</gene>
<name>A0A5J5EDZ4_9PEZI</name>
<reference evidence="1 2" key="1">
    <citation type="submission" date="2019-09" db="EMBL/GenBank/DDBJ databases">
        <title>Draft genome of the ectomycorrhizal ascomycete Sphaerosporella brunnea.</title>
        <authorList>
            <consortium name="DOE Joint Genome Institute"/>
            <person name="Benucci G.M."/>
            <person name="Marozzi G."/>
            <person name="Antonielli L."/>
            <person name="Sanchez S."/>
            <person name="Marco P."/>
            <person name="Wang X."/>
            <person name="Falini L.B."/>
            <person name="Barry K."/>
            <person name="Haridas S."/>
            <person name="Lipzen A."/>
            <person name="Labutti K."/>
            <person name="Grigoriev I.V."/>
            <person name="Murat C."/>
            <person name="Martin F."/>
            <person name="Albertini E."/>
            <person name="Donnini D."/>
            <person name="Bonito G."/>
        </authorList>
    </citation>
    <scope>NUCLEOTIDE SEQUENCE [LARGE SCALE GENOMIC DNA]</scope>
    <source>
        <strain evidence="1 2">Sb_GMNB300</strain>
    </source>
</reference>
<accession>A0A5J5EDZ4</accession>
<dbReference type="PANTHER" id="PTHR35871">
    <property type="entry name" value="EXPRESSED PROTEIN"/>
    <property type="match status" value="1"/>
</dbReference>
<evidence type="ECO:0000313" key="1">
    <source>
        <dbReference type="EMBL" id="KAA8893199.1"/>
    </source>
</evidence>
<dbReference type="AlphaFoldDB" id="A0A5J5EDZ4"/>
<comment type="caution">
    <text evidence="1">The sequence shown here is derived from an EMBL/GenBank/DDBJ whole genome shotgun (WGS) entry which is preliminary data.</text>
</comment>
<organism evidence="1 2">
    <name type="scientific">Sphaerosporella brunnea</name>
    <dbReference type="NCBI Taxonomy" id="1250544"/>
    <lineage>
        <taxon>Eukaryota</taxon>
        <taxon>Fungi</taxon>
        <taxon>Dikarya</taxon>
        <taxon>Ascomycota</taxon>
        <taxon>Pezizomycotina</taxon>
        <taxon>Pezizomycetes</taxon>
        <taxon>Pezizales</taxon>
        <taxon>Pyronemataceae</taxon>
        <taxon>Sphaerosporella</taxon>
    </lineage>
</organism>
<dbReference type="OrthoDB" id="5400049at2759"/>
<proteinExistence type="predicted"/>
<dbReference type="Proteomes" id="UP000326924">
    <property type="component" value="Unassembled WGS sequence"/>
</dbReference>
<dbReference type="EMBL" id="VXIS01000481">
    <property type="protein sequence ID" value="KAA8893199.1"/>
    <property type="molecule type" value="Genomic_DNA"/>
</dbReference>
<dbReference type="InParanoid" id="A0A5J5EDZ4"/>
<protein>
    <submittedName>
        <fullName evidence="1">Uncharacterized protein</fullName>
    </submittedName>
</protein>
<evidence type="ECO:0000313" key="2">
    <source>
        <dbReference type="Proteomes" id="UP000326924"/>
    </source>
</evidence>
<feature type="non-terminal residue" evidence="1">
    <location>
        <position position="1"/>
    </location>
</feature>
<feature type="non-terminal residue" evidence="1">
    <location>
        <position position="273"/>
    </location>
</feature>
<dbReference type="PANTHER" id="PTHR35871:SF1">
    <property type="entry name" value="CXC1-LIKE CYSTEINE CLUSTER ASSOCIATED WITH KDZ TRANSPOSASES DOMAIN-CONTAINING PROTEIN"/>
    <property type="match status" value="1"/>
</dbReference>
<keyword evidence="2" id="KW-1185">Reference proteome</keyword>